<reference evidence="3" key="1">
    <citation type="journal article" date="2020" name="Stud. Mycol.">
        <title>101 Dothideomycetes genomes: A test case for predicting lifestyles and emergence of pathogens.</title>
        <authorList>
            <person name="Haridas S."/>
            <person name="Albert R."/>
            <person name="Binder M."/>
            <person name="Bloem J."/>
            <person name="LaButti K."/>
            <person name="Salamov A."/>
            <person name="Andreopoulos B."/>
            <person name="Baker S."/>
            <person name="Barry K."/>
            <person name="Bills G."/>
            <person name="Bluhm B."/>
            <person name="Cannon C."/>
            <person name="Castanera R."/>
            <person name="Culley D."/>
            <person name="Daum C."/>
            <person name="Ezra D."/>
            <person name="Gonzalez J."/>
            <person name="Henrissat B."/>
            <person name="Kuo A."/>
            <person name="Liang C."/>
            <person name="Lipzen A."/>
            <person name="Lutzoni F."/>
            <person name="Magnuson J."/>
            <person name="Mondo S."/>
            <person name="Nolan M."/>
            <person name="Ohm R."/>
            <person name="Pangilinan J."/>
            <person name="Park H.-J."/>
            <person name="Ramirez L."/>
            <person name="Alfaro M."/>
            <person name="Sun H."/>
            <person name="Tritt A."/>
            <person name="Yoshinaga Y."/>
            <person name="Zwiers L.-H."/>
            <person name="Turgeon B."/>
            <person name="Goodwin S."/>
            <person name="Spatafora J."/>
            <person name="Crous P."/>
            <person name="Grigoriev I."/>
        </authorList>
    </citation>
    <scope>NUCLEOTIDE SEQUENCE [LARGE SCALE GENOMIC DNA]</scope>
    <source>
        <strain evidence="3">CBS 304.66</strain>
    </source>
</reference>
<evidence type="ECO:0000256" key="1">
    <source>
        <dbReference type="SAM" id="MobiDB-lite"/>
    </source>
</evidence>
<dbReference type="EMBL" id="ML986625">
    <property type="protein sequence ID" value="KAF2263553.1"/>
    <property type="molecule type" value="Genomic_DNA"/>
</dbReference>
<dbReference type="AlphaFoldDB" id="A0A9P4K9I1"/>
<name>A0A9P4K9I1_9PLEO</name>
<evidence type="ECO:0000313" key="2">
    <source>
        <dbReference type="EMBL" id="KAF2263553.1"/>
    </source>
</evidence>
<proteinExistence type="predicted"/>
<sequence>MVPFRSRLSREGRPSLDEANPVANPFEWQSERDQYIMTFPVHPLPSMQAPFEESMLDATGETGFVAFPNPNKNIDMRQQLLCKESEVSELEWNLTYNCHWRNHPKGKFHPLLKTVTQIAFGIHLLHQHLEKSVADVADILLKHVNELDSFLQRANEDIEGSLRDMLFRRKCLRVPMEHVNEFDRLLDDRTYRAQLLDGNVTIERTINRMSELVNDYLIDMSTFRDANHELDIYLAHIGDAWADQNDDVSRIYSAMCGNTAGWSQFLQSLVAKAEKLGVVLVQVSSYCNEIEKRCGAASRRSLIASRSSSRTSNSRDGGRSFRNPANNKPLPNVPSERSPFLSPSLGSVDAGQTSDLADPQMQSSIHASPSNTSQIRMLPSSVSEDVQEQQHQAEGWQTSATFEPSQSYAPIPTVDNISKQPKLDQSLSTSQHVGTRKDAHQILDPRTSKTDRQQYEYPSLSRGSQNDATASKPAAVRGGKEDHSPPLTGKDSAYSSASGGSFASPTPVHPRSASSQSSYPRAQFGLFPSSSPGTPKHSISGRHGALSPILTSPTIHDRPNYYPAQRAQTSLDNHNAPTRRLLKKSSLSSLKRLFSKKKHGSVETITE</sequence>
<feature type="compositionally biased region" description="Polar residues" evidence="1">
    <location>
        <begin position="566"/>
        <end position="576"/>
    </location>
</feature>
<dbReference type="OrthoDB" id="5389734at2759"/>
<comment type="caution">
    <text evidence="2">The sequence shown here is derived from an EMBL/GenBank/DDBJ whole genome shotgun (WGS) entry which is preliminary data.</text>
</comment>
<organism evidence="2 3">
    <name type="scientific">Lojkania enalia</name>
    <dbReference type="NCBI Taxonomy" id="147567"/>
    <lineage>
        <taxon>Eukaryota</taxon>
        <taxon>Fungi</taxon>
        <taxon>Dikarya</taxon>
        <taxon>Ascomycota</taxon>
        <taxon>Pezizomycotina</taxon>
        <taxon>Dothideomycetes</taxon>
        <taxon>Pleosporomycetidae</taxon>
        <taxon>Pleosporales</taxon>
        <taxon>Pleosporales incertae sedis</taxon>
        <taxon>Lojkania</taxon>
    </lineage>
</organism>
<feature type="compositionally biased region" description="Low complexity" evidence="1">
    <location>
        <begin position="492"/>
        <end position="504"/>
    </location>
</feature>
<feature type="compositionally biased region" description="Low complexity" evidence="1">
    <location>
        <begin position="301"/>
        <end position="315"/>
    </location>
</feature>
<feature type="compositionally biased region" description="Polar residues" evidence="1">
    <location>
        <begin position="350"/>
        <end position="408"/>
    </location>
</feature>
<accession>A0A9P4K9I1</accession>
<feature type="region of interest" description="Disordered" evidence="1">
    <location>
        <begin position="301"/>
        <end position="588"/>
    </location>
</feature>
<protein>
    <submittedName>
        <fullName evidence="2">Uncharacterized protein</fullName>
    </submittedName>
</protein>
<feature type="compositionally biased region" description="Polar residues" evidence="1">
    <location>
        <begin position="415"/>
        <end position="433"/>
    </location>
</feature>
<feature type="compositionally biased region" description="Basic and acidic residues" evidence="1">
    <location>
        <begin position="435"/>
        <end position="454"/>
    </location>
</feature>
<gene>
    <name evidence="2" type="ORF">CC78DRAFT_273281</name>
</gene>
<evidence type="ECO:0000313" key="3">
    <source>
        <dbReference type="Proteomes" id="UP000800093"/>
    </source>
</evidence>
<keyword evidence="3" id="KW-1185">Reference proteome</keyword>
<dbReference type="Proteomes" id="UP000800093">
    <property type="component" value="Unassembled WGS sequence"/>
</dbReference>
<feature type="region of interest" description="Disordered" evidence="1">
    <location>
        <begin position="1"/>
        <end position="23"/>
    </location>
</feature>